<dbReference type="SMART" id="SM00345">
    <property type="entry name" value="HTH_GNTR"/>
    <property type="match status" value="1"/>
</dbReference>
<keyword evidence="2" id="KW-0238">DNA-binding</keyword>
<accession>A0A412FUQ4</accession>
<gene>
    <name evidence="5" type="ORF">DWY25_12660</name>
</gene>
<reference evidence="5 6" key="1">
    <citation type="submission" date="2018-08" db="EMBL/GenBank/DDBJ databases">
        <title>A genome reference for cultivated species of the human gut microbiota.</title>
        <authorList>
            <person name="Zou Y."/>
            <person name="Xue W."/>
            <person name="Luo G."/>
        </authorList>
    </citation>
    <scope>NUCLEOTIDE SEQUENCE [LARGE SCALE GENOMIC DNA]</scope>
    <source>
        <strain evidence="5 6">AF24-29</strain>
    </source>
</reference>
<dbReference type="PROSITE" id="PS50949">
    <property type="entry name" value="HTH_GNTR"/>
    <property type="match status" value="1"/>
</dbReference>
<keyword evidence="3" id="KW-0804">Transcription</keyword>
<dbReference type="InterPro" id="IPR000524">
    <property type="entry name" value="Tscrpt_reg_HTH_GntR"/>
</dbReference>
<evidence type="ECO:0000256" key="2">
    <source>
        <dbReference type="ARBA" id="ARBA00023125"/>
    </source>
</evidence>
<dbReference type="EMBL" id="QRUP01000017">
    <property type="protein sequence ID" value="RGR71858.1"/>
    <property type="molecule type" value="Genomic_DNA"/>
</dbReference>
<sequence length="128" mass="14657">MAIDFDSNLPIYIQVMDYIKKEIVSGRLKPGDRVDSVRDLALHFGVNPNTVQRSLSELEREGLLKSERTAGRFISENEELIGLVREQMATSCISRYVKEMENLGYEGEEILAQTAYYVKERDNDNGEH</sequence>
<dbReference type="Proteomes" id="UP000284178">
    <property type="component" value="Unassembled WGS sequence"/>
</dbReference>
<dbReference type="GO" id="GO:0003677">
    <property type="term" value="F:DNA binding"/>
    <property type="evidence" value="ECO:0007669"/>
    <property type="project" value="UniProtKB-KW"/>
</dbReference>
<organism evidence="5 6">
    <name type="scientific">Holdemania filiformis</name>
    <dbReference type="NCBI Taxonomy" id="61171"/>
    <lineage>
        <taxon>Bacteria</taxon>
        <taxon>Bacillati</taxon>
        <taxon>Bacillota</taxon>
        <taxon>Erysipelotrichia</taxon>
        <taxon>Erysipelotrichales</taxon>
        <taxon>Erysipelotrichaceae</taxon>
        <taxon>Holdemania</taxon>
    </lineage>
</organism>
<evidence type="ECO:0000313" key="5">
    <source>
        <dbReference type="EMBL" id="RGR71858.1"/>
    </source>
</evidence>
<dbReference type="AlphaFoldDB" id="A0A412FUQ4"/>
<keyword evidence="1" id="KW-0805">Transcription regulation</keyword>
<dbReference type="GO" id="GO:0003700">
    <property type="term" value="F:DNA-binding transcription factor activity"/>
    <property type="evidence" value="ECO:0007669"/>
    <property type="project" value="InterPro"/>
</dbReference>
<evidence type="ECO:0000259" key="4">
    <source>
        <dbReference type="PROSITE" id="PS50949"/>
    </source>
</evidence>
<protein>
    <submittedName>
        <fullName evidence="5">GntR family transcriptional regulator</fullName>
    </submittedName>
</protein>
<dbReference type="PANTHER" id="PTHR38445">
    <property type="entry name" value="HTH-TYPE TRANSCRIPTIONAL REPRESSOR YTRA"/>
    <property type="match status" value="1"/>
</dbReference>
<evidence type="ECO:0000313" key="6">
    <source>
        <dbReference type="Proteomes" id="UP000284178"/>
    </source>
</evidence>
<dbReference type="Pfam" id="PF00392">
    <property type="entry name" value="GntR"/>
    <property type="match status" value="1"/>
</dbReference>
<dbReference type="CDD" id="cd07377">
    <property type="entry name" value="WHTH_GntR"/>
    <property type="match status" value="1"/>
</dbReference>
<dbReference type="Gene3D" id="1.10.10.10">
    <property type="entry name" value="Winged helix-like DNA-binding domain superfamily/Winged helix DNA-binding domain"/>
    <property type="match status" value="1"/>
</dbReference>
<feature type="domain" description="HTH gntR-type" evidence="4">
    <location>
        <begin position="9"/>
        <end position="77"/>
    </location>
</feature>
<dbReference type="InterPro" id="IPR036388">
    <property type="entry name" value="WH-like_DNA-bd_sf"/>
</dbReference>
<keyword evidence="6" id="KW-1185">Reference proteome</keyword>
<dbReference type="GeneID" id="83016246"/>
<proteinExistence type="predicted"/>
<name>A0A412FUQ4_9FIRM</name>
<dbReference type="InterPro" id="IPR036390">
    <property type="entry name" value="WH_DNA-bd_sf"/>
</dbReference>
<dbReference type="RefSeq" id="WP_006058318.1">
    <property type="nucleotide sequence ID" value="NZ_CABJCV010000017.1"/>
</dbReference>
<dbReference type="PANTHER" id="PTHR38445:SF6">
    <property type="entry name" value="GNTR-FAMILY TRANSCRIPTIONAL REGULATOR"/>
    <property type="match status" value="1"/>
</dbReference>
<evidence type="ECO:0000256" key="3">
    <source>
        <dbReference type="ARBA" id="ARBA00023163"/>
    </source>
</evidence>
<comment type="caution">
    <text evidence="5">The sequence shown here is derived from an EMBL/GenBank/DDBJ whole genome shotgun (WGS) entry which is preliminary data.</text>
</comment>
<dbReference type="SUPFAM" id="SSF46785">
    <property type="entry name" value="Winged helix' DNA-binding domain"/>
    <property type="match status" value="1"/>
</dbReference>
<evidence type="ECO:0000256" key="1">
    <source>
        <dbReference type="ARBA" id="ARBA00023015"/>
    </source>
</evidence>